<sequence length="71" mass="8202">MATLFIIEKRNDNMTKEEFEEGYCKCSDITLEEYNESFVTLPCKCKETSCNGWAVVINSPLSIKVHKEIYS</sequence>
<protein>
    <submittedName>
        <fullName evidence="1">Uncharacterized protein</fullName>
    </submittedName>
</protein>
<proteinExistence type="predicted"/>
<gene>
    <name evidence="1" type="ORF">EC910_101279</name>
</gene>
<evidence type="ECO:0000313" key="2">
    <source>
        <dbReference type="Proteomes" id="UP000295285"/>
    </source>
</evidence>
<dbReference type="Proteomes" id="UP000295285">
    <property type="component" value="Unassembled WGS sequence"/>
</dbReference>
<dbReference type="AlphaFoldDB" id="A0A4R4BLW8"/>
<comment type="caution">
    <text evidence="1">The sequence shown here is derived from an EMBL/GenBank/DDBJ whole genome shotgun (WGS) entry which is preliminary data.</text>
</comment>
<dbReference type="EMBL" id="SMDG01000001">
    <property type="protein sequence ID" value="TCW59649.1"/>
    <property type="molecule type" value="Genomic_DNA"/>
</dbReference>
<reference evidence="1 2" key="1">
    <citation type="submission" date="2019-03" db="EMBL/GenBank/DDBJ databases">
        <title>Above-ground endophytic microbial communities from plants in different locations in the United States.</title>
        <authorList>
            <person name="Frank C."/>
        </authorList>
    </citation>
    <scope>NUCLEOTIDE SEQUENCE [LARGE SCALE GENOMIC DNA]</scope>
    <source>
        <strain evidence="1 2">LP_2_YM</strain>
    </source>
</reference>
<accession>A0A4R4BLW8</accession>
<evidence type="ECO:0000313" key="1">
    <source>
        <dbReference type="EMBL" id="TCW59649.1"/>
    </source>
</evidence>
<organism evidence="1 2">
    <name type="scientific">Bacillus thuringiensis</name>
    <dbReference type="NCBI Taxonomy" id="1428"/>
    <lineage>
        <taxon>Bacteria</taxon>
        <taxon>Bacillati</taxon>
        <taxon>Bacillota</taxon>
        <taxon>Bacilli</taxon>
        <taxon>Bacillales</taxon>
        <taxon>Bacillaceae</taxon>
        <taxon>Bacillus</taxon>
        <taxon>Bacillus cereus group</taxon>
    </lineage>
</organism>
<name>A0A4R4BLW8_BACTU</name>